<dbReference type="InterPro" id="IPR051312">
    <property type="entry name" value="Diverse_Substr_Oxidored"/>
</dbReference>
<dbReference type="InterPro" id="IPR016166">
    <property type="entry name" value="FAD-bd_PCMH"/>
</dbReference>
<dbReference type="Pfam" id="PF00941">
    <property type="entry name" value="FAD_binding_5"/>
    <property type="match status" value="1"/>
</dbReference>
<dbReference type="InterPro" id="IPR036683">
    <property type="entry name" value="CO_DH_flav_C_dom_sf"/>
</dbReference>
<keyword evidence="3 5" id="KW-0560">Oxidoreductase</keyword>
<dbReference type="GO" id="GO:0071949">
    <property type="term" value="F:FAD binding"/>
    <property type="evidence" value="ECO:0007669"/>
    <property type="project" value="InterPro"/>
</dbReference>
<sequence length="288" mass="30969">MRDFEYEAPQSLNGAIQLLNQERVKPLAGGTDLIDHIRIGRVDTDLVVDIKKIPELNVLEVNPNGMRLGAAVPCRRIIQTSEVKELYPAIHDVCSIIGGIQIQSRASVGGNLCTSGAAADSTPALIALGAVCIINGPDGEREVPVEEFCTGPGANVLKQGELLVELRFPPADPNSSSHYRRFIPRYEMDIAVVGVGTALTLDESHSVIKAARVGLGAVAPKPFLASKVSEFLIDQPVNEETFTEAGNIARTLVAPIDDHRGTVEFRTHVTGVLVQRVLAETAQRIQQS</sequence>
<dbReference type="InterPro" id="IPR016169">
    <property type="entry name" value="FAD-bd_PCMH_sub2"/>
</dbReference>
<dbReference type="OrthoDB" id="9789842at2"/>
<dbReference type="PANTHER" id="PTHR42659:SF2">
    <property type="entry name" value="XANTHINE DEHYDROGENASE SUBUNIT C-RELATED"/>
    <property type="match status" value="1"/>
</dbReference>
<name>A0A5C5XB24_9PLAN</name>
<feature type="domain" description="FAD-binding PCMH-type" evidence="4">
    <location>
        <begin position="1"/>
        <end position="173"/>
    </location>
</feature>
<gene>
    <name evidence="5" type="primary">ndhF</name>
    <name evidence="5" type="ORF">KOR42_24810</name>
</gene>
<dbReference type="InterPro" id="IPR002346">
    <property type="entry name" value="Mopterin_DH_FAD-bd"/>
</dbReference>
<keyword evidence="1" id="KW-0285">Flavoprotein</keyword>
<evidence type="ECO:0000313" key="6">
    <source>
        <dbReference type="Proteomes" id="UP000317243"/>
    </source>
</evidence>
<organism evidence="5 6">
    <name type="scientific">Thalassoglobus neptunius</name>
    <dbReference type="NCBI Taxonomy" id="1938619"/>
    <lineage>
        <taxon>Bacteria</taxon>
        <taxon>Pseudomonadati</taxon>
        <taxon>Planctomycetota</taxon>
        <taxon>Planctomycetia</taxon>
        <taxon>Planctomycetales</taxon>
        <taxon>Planctomycetaceae</taxon>
        <taxon>Thalassoglobus</taxon>
    </lineage>
</organism>
<dbReference type="Gene3D" id="3.30.43.10">
    <property type="entry name" value="Uridine Diphospho-n-acetylenolpyruvylglucosamine Reductase, domain 2"/>
    <property type="match status" value="1"/>
</dbReference>
<dbReference type="EMBL" id="SIHI01000001">
    <property type="protein sequence ID" value="TWT59092.1"/>
    <property type="molecule type" value="Genomic_DNA"/>
</dbReference>
<dbReference type="PROSITE" id="PS51387">
    <property type="entry name" value="FAD_PCMH"/>
    <property type="match status" value="1"/>
</dbReference>
<evidence type="ECO:0000256" key="3">
    <source>
        <dbReference type="ARBA" id="ARBA00023002"/>
    </source>
</evidence>
<dbReference type="InterPro" id="IPR036318">
    <property type="entry name" value="FAD-bd_PCMH-like_sf"/>
</dbReference>
<evidence type="ECO:0000259" key="4">
    <source>
        <dbReference type="PROSITE" id="PS51387"/>
    </source>
</evidence>
<dbReference type="InterPro" id="IPR005107">
    <property type="entry name" value="CO_DH_flav_C"/>
</dbReference>
<dbReference type="Pfam" id="PF03450">
    <property type="entry name" value="CO_deh_flav_C"/>
    <property type="match status" value="1"/>
</dbReference>
<keyword evidence="6" id="KW-1185">Reference proteome</keyword>
<dbReference type="SMART" id="SM01092">
    <property type="entry name" value="CO_deh_flav_C"/>
    <property type="match status" value="1"/>
</dbReference>
<comment type="caution">
    <text evidence="5">The sequence shown here is derived from an EMBL/GenBank/DDBJ whole genome shotgun (WGS) entry which is preliminary data.</text>
</comment>
<dbReference type="Gene3D" id="3.30.390.50">
    <property type="entry name" value="CO dehydrogenase flavoprotein, C-terminal domain"/>
    <property type="match status" value="1"/>
</dbReference>
<dbReference type="Gene3D" id="3.30.465.10">
    <property type="match status" value="1"/>
</dbReference>
<protein>
    <submittedName>
        <fullName evidence="5">Nicotinate dehydrogenase FAD-subunit</fullName>
        <ecNumber evidence="5">1.17.1.5</ecNumber>
    </submittedName>
</protein>
<evidence type="ECO:0000256" key="1">
    <source>
        <dbReference type="ARBA" id="ARBA00022630"/>
    </source>
</evidence>
<dbReference type="SUPFAM" id="SSF55447">
    <property type="entry name" value="CO dehydrogenase flavoprotein C-terminal domain-like"/>
    <property type="match status" value="1"/>
</dbReference>
<dbReference type="RefSeq" id="WP_146509870.1">
    <property type="nucleotide sequence ID" value="NZ_SIHI01000001.1"/>
</dbReference>
<dbReference type="AlphaFoldDB" id="A0A5C5XB24"/>
<proteinExistence type="predicted"/>
<dbReference type="EC" id="1.17.1.5" evidence="5"/>
<evidence type="ECO:0000256" key="2">
    <source>
        <dbReference type="ARBA" id="ARBA00022827"/>
    </source>
</evidence>
<accession>A0A5C5XB24</accession>
<evidence type="ECO:0000313" key="5">
    <source>
        <dbReference type="EMBL" id="TWT59092.1"/>
    </source>
</evidence>
<dbReference type="InterPro" id="IPR016167">
    <property type="entry name" value="FAD-bd_PCMH_sub1"/>
</dbReference>
<dbReference type="GO" id="GO:0050138">
    <property type="term" value="F:nicotinate dehydrogenase activity"/>
    <property type="evidence" value="ECO:0007669"/>
    <property type="project" value="UniProtKB-EC"/>
</dbReference>
<dbReference type="Proteomes" id="UP000317243">
    <property type="component" value="Unassembled WGS sequence"/>
</dbReference>
<dbReference type="SUPFAM" id="SSF56176">
    <property type="entry name" value="FAD-binding/transporter-associated domain-like"/>
    <property type="match status" value="1"/>
</dbReference>
<keyword evidence="2" id="KW-0274">FAD</keyword>
<dbReference type="PANTHER" id="PTHR42659">
    <property type="entry name" value="XANTHINE DEHYDROGENASE SUBUNIT C-RELATED"/>
    <property type="match status" value="1"/>
</dbReference>
<reference evidence="5 6" key="1">
    <citation type="submission" date="2019-02" db="EMBL/GenBank/DDBJ databases">
        <title>Deep-cultivation of Planctomycetes and their phenomic and genomic characterization uncovers novel biology.</title>
        <authorList>
            <person name="Wiegand S."/>
            <person name="Jogler M."/>
            <person name="Boedeker C."/>
            <person name="Pinto D."/>
            <person name="Vollmers J."/>
            <person name="Rivas-Marin E."/>
            <person name="Kohn T."/>
            <person name="Peeters S.H."/>
            <person name="Heuer A."/>
            <person name="Rast P."/>
            <person name="Oberbeckmann S."/>
            <person name="Bunk B."/>
            <person name="Jeske O."/>
            <person name="Meyerdierks A."/>
            <person name="Storesund J.E."/>
            <person name="Kallscheuer N."/>
            <person name="Luecker S."/>
            <person name="Lage O.M."/>
            <person name="Pohl T."/>
            <person name="Merkel B.J."/>
            <person name="Hornburger P."/>
            <person name="Mueller R.-W."/>
            <person name="Bruemmer F."/>
            <person name="Labrenz M."/>
            <person name="Spormann A.M."/>
            <person name="Op Den Camp H."/>
            <person name="Overmann J."/>
            <person name="Amann R."/>
            <person name="Jetten M.S.M."/>
            <person name="Mascher T."/>
            <person name="Medema M.H."/>
            <person name="Devos D.P."/>
            <person name="Kaster A.-K."/>
            <person name="Ovreas L."/>
            <person name="Rohde M."/>
            <person name="Galperin M.Y."/>
            <person name="Jogler C."/>
        </authorList>
    </citation>
    <scope>NUCLEOTIDE SEQUENCE [LARGE SCALE GENOMIC DNA]</scope>
    <source>
        <strain evidence="5 6">KOR42</strain>
    </source>
</reference>